<dbReference type="PANTHER" id="PTHR10443:SF12">
    <property type="entry name" value="DIPEPTIDASE"/>
    <property type="match status" value="1"/>
</dbReference>
<evidence type="ECO:0000313" key="1">
    <source>
        <dbReference type="EMBL" id="SFD69963.1"/>
    </source>
</evidence>
<dbReference type="InterPro" id="IPR032466">
    <property type="entry name" value="Metal_Hydrolase"/>
</dbReference>
<dbReference type="Gene3D" id="3.20.20.140">
    <property type="entry name" value="Metal-dependent hydrolases"/>
    <property type="match status" value="1"/>
</dbReference>
<dbReference type="RefSeq" id="WP_091181754.1">
    <property type="nucleotide sequence ID" value="NZ_FOMT01000001.1"/>
</dbReference>
<protein>
    <submittedName>
        <fullName evidence="1">Membrane dipeptidase</fullName>
    </submittedName>
</protein>
<dbReference type="Pfam" id="PF01244">
    <property type="entry name" value="Peptidase_M19"/>
    <property type="match status" value="1"/>
</dbReference>
<dbReference type="EMBL" id="FOMT01000001">
    <property type="protein sequence ID" value="SFD69963.1"/>
    <property type="molecule type" value="Genomic_DNA"/>
</dbReference>
<accession>A0A1I1UMG4</accession>
<dbReference type="AlphaFoldDB" id="A0A1I1UMG4"/>
<keyword evidence="2" id="KW-1185">Reference proteome</keyword>
<name>A0A1I1UMG4_9BACL</name>
<dbReference type="OrthoDB" id="9804920at2"/>
<organism evidence="1 2">
    <name type="scientific">Paenibacillus catalpae</name>
    <dbReference type="NCBI Taxonomy" id="1045775"/>
    <lineage>
        <taxon>Bacteria</taxon>
        <taxon>Bacillati</taxon>
        <taxon>Bacillota</taxon>
        <taxon>Bacilli</taxon>
        <taxon>Bacillales</taxon>
        <taxon>Paenibacillaceae</taxon>
        <taxon>Paenibacillus</taxon>
    </lineage>
</organism>
<dbReference type="PANTHER" id="PTHR10443">
    <property type="entry name" value="MICROSOMAL DIPEPTIDASE"/>
    <property type="match status" value="1"/>
</dbReference>
<dbReference type="GO" id="GO:0070573">
    <property type="term" value="F:metallodipeptidase activity"/>
    <property type="evidence" value="ECO:0007669"/>
    <property type="project" value="InterPro"/>
</dbReference>
<dbReference type="Proteomes" id="UP000198855">
    <property type="component" value="Unassembled WGS sequence"/>
</dbReference>
<dbReference type="STRING" id="1045775.SAMN05216378_1055"/>
<reference evidence="2" key="1">
    <citation type="submission" date="2016-10" db="EMBL/GenBank/DDBJ databases">
        <authorList>
            <person name="Varghese N."/>
            <person name="Submissions S."/>
        </authorList>
    </citation>
    <scope>NUCLEOTIDE SEQUENCE [LARGE SCALE GENOMIC DNA]</scope>
    <source>
        <strain evidence="2">CGMCC 1.10784</strain>
    </source>
</reference>
<dbReference type="InterPro" id="IPR008257">
    <property type="entry name" value="Pept_M19"/>
</dbReference>
<gene>
    <name evidence="1" type="ORF">SAMN05216378_1055</name>
</gene>
<evidence type="ECO:0000313" key="2">
    <source>
        <dbReference type="Proteomes" id="UP000198855"/>
    </source>
</evidence>
<sequence length="314" mass="34385">MTFSIADFHCDVLSKLLVHPNLTFQGSETGLLDVTYERLKESGAVLQTFAVYIPEKLNGSIEPILASIDHFYEQVLTCPDMMLIRSQADLAESLAMGKIGALLSLEGVDGLQGSIPILRLLHRLGVRAAGLTWNHANWAADGVMEPRGGGLTAQGKTFVTECDKLGILVDVSHLSERAFWDVADLASRTIIASHSNAKTLLNHPRNLTDDQIRAIIALQGLIGITYVPWFVADGEQVTVDDVLRHIDHVGGLGGEQHIMLGSDFDGIDKYVNGLTHPGEVYRLREAMLKRYSEEQTKRFLSGNALTFLAANLPE</sequence>
<dbReference type="CDD" id="cd01301">
    <property type="entry name" value="rDP_like"/>
    <property type="match status" value="1"/>
</dbReference>
<proteinExistence type="predicted"/>
<dbReference type="SUPFAM" id="SSF51556">
    <property type="entry name" value="Metallo-dependent hydrolases"/>
    <property type="match status" value="1"/>
</dbReference>
<dbReference type="PROSITE" id="PS51365">
    <property type="entry name" value="RENAL_DIPEPTIDASE_2"/>
    <property type="match status" value="1"/>
</dbReference>
<dbReference type="GO" id="GO:0006508">
    <property type="term" value="P:proteolysis"/>
    <property type="evidence" value="ECO:0007669"/>
    <property type="project" value="InterPro"/>
</dbReference>